<gene>
    <name evidence="1" type="ORF">TCM_019498</name>
</gene>
<dbReference type="Proteomes" id="UP000026915">
    <property type="component" value="Chromosome 4"/>
</dbReference>
<reference evidence="1 2" key="1">
    <citation type="journal article" date="2013" name="Genome Biol.">
        <title>The genome sequence of the most widely cultivated cacao type and its use to identify candidate genes regulating pod color.</title>
        <authorList>
            <person name="Motamayor J.C."/>
            <person name="Mockaitis K."/>
            <person name="Schmutz J."/>
            <person name="Haiminen N."/>
            <person name="Iii D.L."/>
            <person name="Cornejo O."/>
            <person name="Findley S.D."/>
            <person name="Zheng P."/>
            <person name="Utro F."/>
            <person name="Royaert S."/>
            <person name="Saski C."/>
            <person name="Jenkins J."/>
            <person name="Podicheti R."/>
            <person name="Zhao M."/>
            <person name="Scheffler B.E."/>
            <person name="Stack J.C."/>
            <person name="Feltus F.A."/>
            <person name="Mustiga G.M."/>
            <person name="Amores F."/>
            <person name="Phillips W."/>
            <person name="Marelli J.P."/>
            <person name="May G.D."/>
            <person name="Shapiro H."/>
            <person name="Ma J."/>
            <person name="Bustamante C.D."/>
            <person name="Schnell R.J."/>
            <person name="Main D."/>
            <person name="Gilbert D."/>
            <person name="Parida L."/>
            <person name="Kuhn D.N."/>
        </authorList>
    </citation>
    <scope>NUCLEOTIDE SEQUENCE [LARGE SCALE GENOMIC DNA]</scope>
    <source>
        <strain evidence="2">cv. Matina 1-6</strain>
    </source>
</reference>
<sequence>MVAKKTTPALAGESLEMAGDRKMLKLGKGKKKKGGLMRVQREFQFMGWFYVGSGGKEVSPMTELTDSLNCRLKSTPQRT</sequence>
<dbReference type="AlphaFoldDB" id="A0A061EGW9"/>
<evidence type="ECO:0000313" key="2">
    <source>
        <dbReference type="Proteomes" id="UP000026915"/>
    </source>
</evidence>
<accession>A0A061EGW9</accession>
<protein>
    <submittedName>
        <fullName evidence="1">Uncharacterized protein</fullName>
    </submittedName>
</protein>
<name>A0A061EGW9_THECC</name>
<organism evidence="1 2">
    <name type="scientific">Theobroma cacao</name>
    <name type="common">Cacao</name>
    <name type="synonym">Cocoa</name>
    <dbReference type="NCBI Taxonomy" id="3641"/>
    <lineage>
        <taxon>Eukaryota</taxon>
        <taxon>Viridiplantae</taxon>
        <taxon>Streptophyta</taxon>
        <taxon>Embryophyta</taxon>
        <taxon>Tracheophyta</taxon>
        <taxon>Spermatophyta</taxon>
        <taxon>Magnoliopsida</taxon>
        <taxon>eudicotyledons</taxon>
        <taxon>Gunneridae</taxon>
        <taxon>Pentapetalae</taxon>
        <taxon>rosids</taxon>
        <taxon>malvids</taxon>
        <taxon>Malvales</taxon>
        <taxon>Malvaceae</taxon>
        <taxon>Byttnerioideae</taxon>
        <taxon>Theobroma</taxon>
    </lineage>
</organism>
<dbReference type="InParanoid" id="A0A061EGW9"/>
<dbReference type="EMBL" id="CM001882">
    <property type="protein sequence ID" value="EOY04230.1"/>
    <property type="molecule type" value="Genomic_DNA"/>
</dbReference>
<dbReference type="HOGENOM" id="CLU_2610848_0_0_1"/>
<dbReference type="Gramene" id="EOY04230">
    <property type="protein sequence ID" value="EOY04230"/>
    <property type="gene ID" value="TCM_019498"/>
</dbReference>
<proteinExistence type="predicted"/>
<keyword evidence="2" id="KW-1185">Reference proteome</keyword>
<evidence type="ECO:0000313" key="1">
    <source>
        <dbReference type="EMBL" id="EOY04230.1"/>
    </source>
</evidence>